<evidence type="ECO:0000256" key="1">
    <source>
        <dbReference type="SAM" id="Phobius"/>
    </source>
</evidence>
<organism evidence="3 4">
    <name type="scientific">Amycolatopsis albispora</name>
    <dbReference type="NCBI Taxonomy" id="1804986"/>
    <lineage>
        <taxon>Bacteria</taxon>
        <taxon>Bacillati</taxon>
        <taxon>Actinomycetota</taxon>
        <taxon>Actinomycetes</taxon>
        <taxon>Pseudonocardiales</taxon>
        <taxon>Pseudonocardiaceae</taxon>
        <taxon>Amycolatopsis</taxon>
    </lineage>
</organism>
<sequence length="349" mass="37573">MAEAVREWAPALLAWVLLVSRGRGGDPARRRVHWVLFGLACSLTAQLPPVYAALGDGHLARLLSHAGMVLAAWAGQEFMAGLTGHARGARWQAWWAAGAFALMCRLFALMPDLRPQSPWVMEYCLVYAAAQLPALLTVIGFGLRYAREAGDAVLRVSLRLVVTGTALCLLYLLNKSILAVAPRLDASFAFGRTVLPSKVLPTTAYLLVLLGAALPAAAGWLRRHRQFRRLGPLWRALYRADPAIALDPPGVPDVLVVRDLRLRLYRRVIEIRDGLLALRPYRSPGSATGTAAAEAAAIAAALRARDGGVPPADRPVDVAGGADLAGDTEFLAEVSDVYRSLSRSARPGR</sequence>
<feature type="transmembrane region" description="Helical" evidence="1">
    <location>
        <begin position="158"/>
        <end position="182"/>
    </location>
</feature>
<accession>A0A344L489</accession>
<dbReference type="AlphaFoldDB" id="A0A344L489"/>
<keyword evidence="1" id="KW-0472">Membrane</keyword>
<dbReference type="OrthoDB" id="3685619at2"/>
<protein>
    <recommendedName>
        <fullName evidence="2">DUF6545 domain-containing protein</fullName>
    </recommendedName>
</protein>
<feature type="transmembrane region" description="Helical" evidence="1">
    <location>
        <begin position="125"/>
        <end position="146"/>
    </location>
</feature>
<feature type="transmembrane region" description="Helical" evidence="1">
    <location>
        <begin position="202"/>
        <end position="221"/>
    </location>
</feature>
<evidence type="ECO:0000313" key="3">
    <source>
        <dbReference type="EMBL" id="AXB42863.1"/>
    </source>
</evidence>
<dbReference type="KEGG" id="aab:A4R43_10205"/>
<keyword evidence="1" id="KW-1133">Transmembrane helix</keyword>
<evidence type="ECO:0000259" key="2">
    <source>
        <dbReference type="Pfam" id="PF20182"/>
    </source>
</evidence>
<reference evidence="3 4" key="1">
    <citation type="submission" date="2016-04" db="EMBL/GenBank/DDBJ databases">
        <title>Complete genome sequence and analysis of deep-sea sediment isolate, Amycolatopsis sp. WP1.</title>
        <authorList>
            <person name="Wang H."/>
            <person name="Chen S."/>
            <person name="Wu Q."/>
        </authorList>
    </citation>
    <scope>NUCLEOTIDE SEQUENCE [LARGE SCALE GENOMIC DNA]</scope>
    <source>
        <strain evidence="3 4">WP1</strain>
    </source>
</reference>
<feature type="transmembrane region" description="Helical" evidence="1">
    <location>
        <begin position="34"/>
        <end position="54"/>
    </location>
</feature>
<evidence type="ECO:0000313" key="4">
    <source>
        <dbReference type="Proteomes" id="UP000250434"/>
    </source>
</evidence>
<dbReference type="Proteomes" id="UP000250434">
    <property type="component" value="Chromosome"/>
</dbReference>
<feature type="domain" description="DUF6545" evidence="2">
    <location>
        <begin position="220"/>
        <end position="340"/>
    </location>
</feature>
<proteinExistence type="predicted"/>
<gene>
    <name evidence="3" type="ORF">A4R43_10205</name>
</gene>
<name>A0A344L489_9PSEU</name>
<dbReference type="Pfam" id="PF20182">
    <property type="entry name" value="DUF6545"/>
    <property type="match status" value="1"/>
</dbReference>
<keyword evidence="1" id="KW-0812">Transmembrane</keyword>
<dbReference type="InterPro" id="IPR046675">
    <property type="entry name" value="DUF6545"/>
</dbReference>
<dbReference type="RefSeq" id="WP_113692119.1">
    <property type="nucleotide sequence ID" value="NZ_CP015163.1"/>
</dbReference>
<dbReference type="InterPro" id="IPR050039">
    <property type="entry name" value="MAB_1171c-like"/>
</dbReference>
<feature type="transmembrane region" description="Helical" evidence="1">
    <location>
        <begin position="93"/>
        <end position="113"/>
    </location>
</feature>
<dbReference type="EMBL" id="CP015163">
    <property type="protein sequence ID" value="AXB42863.1"/>
    <property type="molecule type" value="Genomic_DNA"/>
</dbReference>
<keyword evidence="4" id="KW-1185">Reference proteome</keyword>
<dbReference type="NCBIfam" id="NF042915">
    <property type="entry name" value="MAB_1171c_fam"/>
    <property type="match status" value="1"/>
</dbReference>